<dbReference type="RefSeq" id="WP_283421674.1">
    <property type="nucleotide sequence ID" value="NZ_FXTZ01000003.1"/>
</dbReference>
<protein>
    <submittedName>
        <fullName evidence="2">EpsG family protein</fullName>
    </submittedName>
</protein>
<dbReference type="InterPro" id="IPR049458">
    <property type="entry name" value="EpsG-like"/>
</dbReference>
<feature type="transmembrane region" description="Helical" evidence="1">
    <location>
        <begin position="221"/>
        <end position="246"/>
    </location>
</feature>
<dbReference type="Pfam" id="PF14897">
    <property type="entry name" value="EpsG"/>
    <property type="match status" value="1"/>
</dbReference>
<feature type="transmembrane region" description="Helical" evidence="1">
    <location>
        <begin position="332"/>
        <end position="349"/>
    </location>
</feature>
<organism evidence="2 3">
    <name type="scientific">Chryseobacterium profundimaris</name>
    <dbReference type="NCBI Taxonomy" id="1387275"/>
    <lineage>
        <taxon>Bacteria</taxon>
        <taxon>Pseudomonadati</taxon>
        <taxon>Bacteroidota</taxon>
        <taxon>Flavobacteriia</taxon>
        <taxon>Flavobacteriales</taxon>
        <taxon>Weeksellaceae</taxon>
        <taxon>Chryseobacterium group</taxon>
        <taxon>Chryseobacterium</taxon>
    </lineage>
</organism>
<dbReference type="Proteomes" id="UP001157960">
    <property type="component" value="Unassembled WGS sequence"/>
</dbReference>
<feature type="transmembrane region" description="Helical" evidence="1">
    <location>
        <begin position="37"/>
        <end position="54"/>
    </location>
</feature>
<feature type="transmembrane region" description="Helical" evidence="1">
    <location>
        <begin position="109"/>
        <end position="131"/>
    </location>
</feature>
<accession>A0ABY1NRY3</accession>
<name>A0ABY1NRY3_9FLAO</name>
<reference evidence="2 3" key="1">
    <citation type="submission" date="2017-05" db="EMBL/GenBank/DDBJ databases">
        <authorList>
            <person name="Varghese N."/>
            <person name="Submissions S."/>
        </authorList>
    </citation>
    <scope>NUCLEOTIDE SEQUENCE [LARGE SCALE GENOMIC DNA]</scope>
    <source>
        <strain evidence="2 3">DSM 28214</strain>
    </source>
</reference>
<comment type="caution">
    <text evidence="2">The sequence shown here is derived from an EMBL/GenBank/DDBJ whole genome shotgun (WGS) entry which is preliminary data.</text>
</comment>
<evidence type="ECO:0000256" key="1">
    <source>
        <dbReference type="SAM" id="Phobius"/>
    </source>
</evidence>
<gene>
    <name evidence="2" type="ORF">SAMN06264346_103154</name>
</gene>
<keyword evidence="1" id="KW-0472">Membrane</keyword>
<keyword evidence="3" id="KW-1185">Reference proteome</keyword>
<sequence length="409" mass="48403">MNIKSSKGTFETFLIFLISPFLSIPFLLLQFKRKDRWASVMFSLLLGIVAYLYIPAVSNDKAKYYIRYKVYENLSLSDFFEFLVKLKKPDFIFDLILFIAKKCDIRLEFVFFILTFLCVYLLFSIVNSLILKSKSRIYNYLLISVFTIFSFSLPSLYSGLRFTLGACILGFGIYQFLFLKNKTAGIIFVIISTQIHFSLLYFVPALVVFSLDRVKKINYRLLFLISLLFLLIPTSITSSIFSFMSISESLDAKTSVYVGGKDFVSQNFDSNQSSIILYVLRTAWYYVMLIILIFYHKKLIFDDWSKKMVYLLYITIFFVNFTYSFTTVFSRFSIVVKLLFLLYIIYFYLNVNKLFSKKIFYLIFFFYFLTFLIDVYILRINFVKSLFNSDNLLIIQIINKKINYNEFIK</sequence>
<feature type="transmembrane region" description="Helical" evidence="1">
    <location>
        <begin position="185"/>
        <end position="209"/>
    </location>
</feature>
<keyword evidence="1" id="KW-1133">Transmembrane helix</keyword>
<evidence type="ECO:0000313" key="2">
    <source>
        <dbReference type="EMBL" id="SMP15475.1"/>
    </source>
</evidence>
<feature type="transmembrane region" description="Helical" evidence="1">
    <location>
        <begin position="275"/>
        <end position="296"/>
    </location>
</feature>
<feature type="transmembrane region" description="Helical" evidence="1">
    <location>
        <begin position="137"/>
        <end position="153"/>
    </location>
</feature>
<dbReference type="EMBL" id="FXTZ01000003">
    <property type="protein sequence ID" value="SMP15475.1"/>
    <property type="molecule type" value="Genomic_DNA"/>
</dbReference>
<keyword evidence="1" id="KW-0812">Transmembrane</keyword>
<feature type="transmembrane region" description="Helical" evidence="1">
    <location>
        <begin position="12"/>
        <end position="31"/>
    </location>
</feature>
<feature type="transmembrane region" description="Helical" evidence="1">
    <location>
        <begin position="361"/>
        <end position="382"/>
    </location>
</feature>
<feature type="transmembrane region" description="Helical" evidence="1">
    <location>
        <begin position="308"/>
        <end position="326"/>
    </location>
</feature>
<evidence type="ECO:0000313" key="3">
    <source>
        <dbReference type="Proteomes" id="UP001157960"/>
    </source>
</evidence>
<proteinExistence type="predicted"/>